<dbReference type="InterPro" id="IPR039420">
    <property type="entry name" value="WalR-like"/>
</dbReference>
<evidence type="ECO:0000259" key="9">
    <source>
        <dbReference type="PROSITE" id="PS51755"/>
    </source>
</evidence>
<evidence type="ECO:0000256" key="4">
    <source>
        <dbReference type="ARBA" id="ARBA00023125"/>
    </source>
</evidence>
<organism evidence="10 11">
    <name type="scientific">Microbacterium testaceum</name>
    <name type="common">Aureobacterium testaceum</name>
    <name type="synonym">Brevibacterium testaceum</name>
    <dbReference type="NCBI Taxonomy" id="2033"/>
    <lineage>
        <taxon>Bacteria</taxon>
        <taxon>Bacillati</taxon>
        <taxon>Actinomycetota</taxon>
        <taxon>Actinomycetes</taxon>
        <taxon>Micrococcales</taxon>
        <taxon>Microbacteriaceae</taxon>
        <taxon>Microbacterium</taxon>
    </lineage>
</organism>
<reference evidence="10 11" key="1">
    <citation type="journal article" date="2016" name="Front. Microbiol.">
        <title>Genomic Resource of Rice Seed Associated Bacteria.</title>
        <authorList>
            <person name="Midha S."/>
            <person name="Bansal K."/>
            <person name="Sharma S."/>
            <person name="Kumar N."/>
            <person name="Patil P.P."/>
            <person name="Chaudhry V."/>
            <person name="Patil P.B."/>
        </authorList>
    </citation>
    <scope>NUCLEOTIDE SEQUENCE [LARGE SCALE GENOMIC DNA]</scope>
    <source>
        <strain evidence="10 11">NS220</strain>
    </source>
</reference>
<dbReference type="GO" id="GO:0006355">
    <property type="term" value="P:regulation of DNA-templated transcription"/>
    <property type="evidence" value="ECO:0007669"/>
    <property type="project" value="InterPro"/>
</dbReference>
<dbReference type="Gene3D" id="6.10.250.690">
    <property type="match status" value="1"/>
</dbReference>
<evidence type="ECO:0000256" key="5">
    <source>
        <dbReference type="ARBA" id="ARBA00023163"/>
    </source>
</evidence>
<dbReference type="FunFam" id="1.10.10.10:FF:000018">
    <property type="entry name" value="DNA-binding response regulator ResD"/>
    <property type="match status" value="1"/>
</dbReference>
<dbReference type="InterPro" id="IPR016032">
    <property type="entry name" value="Sig_transdc_resp-reg_C-effctor"/>
</dbReference>
<dbReference type="SMART" id="SM00448">
    <property type="entry name" value="REC"/>
    <property type="match status" value="1"/>
</dbReference>
<feature type="modified residue" description="4-aspartylphosphate" evidence="6">
    <location>
        <position position="56"/>
    </location>
</feature>
<dbReference type="PANTHER" id="PTHR48111:SF4">
    <property type="entry name" value="DNA-BINDING DUAL TRANSCRIPTIONAL REGULATOR OMPR"/>
    <property type="match status" value="1"/>
</dbReference>
<dbReference type="PROSITE" id="PS51755">
    <property type="entry name" value="OMPR_PHOB"/>
    <property type="match status" value="1"/>
</dbReference>
<dbReference type="Proteomes" id="UP000075025">
    <property type="component" value="Unassembled WGS sequence"/>
</dbReference>
<dbReference type="Gene3D" id="1.10.10.10">
    <property type="entry name" value="Winged helix-like DNA-binding domain superfamily/Winged helix DNA-binding domain"/>
    <property type="match status" value="1"/>
</dbReference>
<dbReference type="PATRIC" id="fig|2033.6.peg.2112"/>
<dbReference type="CDD" id="cd17574">
    <property type="entry name" value="REC_OmpR"/>
    <property type="match status" value="1"/>
</dbReference>
<keyword evidence="3" id="KW-0805">Transcription regulation</keyword>
<dbReference type="CDD" id="cd00383">
    <property type="entry name" value="trans_reg_C"/>
    <property type="match status" value="1"/>
</dbReference>
<evidence type="ECO:0000256" key="3">
    <source>
        <dbReference type="ARBA" id="ARBA00023015"/>
    </source>
</evidence>
<keyword evidence="1 6" id="KW-0597">Phosphoprotein</keyword>
<proteinExistence type="predicted"/>
<dbReference type="InterPro" id="IPR036388">
    <property type="entry name" value="WH-like_DNA-bd_sf"/>
</dbReference>
<feature type="domain" description="Response regulatory" evidence="8">
    <location>
        <begin position="7"/>
        <end position="121"/>
    </location>
</feature>
<dbReference type="Pfam" id="PF00072">
    <property type="entry name" value="Response_reg"/>
    <property type="match status" value="1"/>
</dbReference>
<dbReference type="InterPro" id="IPR011006">
    <property type="entry name" value="CheY-like_superfamily"/>
</dbReference>
<protein>
    <submittedName>
        <fullName evidence="10">XRE family transcriptional regulator</fullName>
    </submittedName>
</protein>
<dbReference type="OrthoDB" id="3197131at2"/>
<feature type="domain" description="OmpR/PhoB-type" evidence="9">
    <location>
        <begin position="130"/>
        <end position="225"/>
    </location>
</feature>
<evidence type="ECO:0000256" key="6">
    <source>
        <dbReference type="PROSITE-ProRule" id="PRU00169"/>
    </source>
</evidence>
<dbReference type="Pfam" id="PF00486">
    <property type="entry name" value="Trans_reg_C"/>
    <property type="match status" value="1"/>
</dbReference>
<dbReference type="SUPFAM" id="SSF52172">
    <property type="entry name" value="CheY-like"/>
    <property type="match status" value="1"/>
</dbReference>
<dbReference type="PANTHER" id="PTHR48111">
    <property type="entry name" value="REGULATOR OF RPOS"/>
    <property type="match status" value="1"/>
</dbReference>
<feature type="DNA-binding region" description="OmpR/PhoB-type" evidence="7">
    <location>
        <begin position="130"/>
        <end position="225"/>
    </location>
</feature>
<dbReference type="AlphaFoldDB" id="A0A147EZK7"/>
<dbReference type="PROSITE" id="PS50110">
    <property type="entry name" value="RESPONSE_REGULATORY"/>
    <property type="match status" value="1"/>
</dbReference>
<evidence type="ECO:0000256" key="7">
    <source>
        <dbReference type="PROSITE-ProRule" id="PRU01091"/>
    </source>
</evidence>
<evidence type="ECO:0000313" key="11">
    <source>
        <dbReference type="Proteomes" id="UP000075025"/>
    </source>
</evidence>
<sequence length="225" mass="24706">MTAERGLIVVVEDEHAIADVARLYLVEAGFGVHLSRDGLSGLADIRRLRPAAAVVDIGLPGLDGIELVRRLRAENDWTPVLFSTARDAEVDRVLGLELGGDDYLTKPSSPRELATRVSALVRRSRVREASTVLRRGSWELDATRRTVHVDGRPVDLTTTEFDLLAQLMRSPGQVFTRTQLLAEVWGVADYSGTRTVDTHIAQVRAKMGAPDRIRTVRGVGYALDA</sequence>
<keyword evidence="4 7" id="KW-0238">DNA-binding</keyword>
<evidence type="ECO:0000256" key="1">
    <source>
        <dbReference type="ARBA" id="ARBA00022553"/>
    </source>
</evidence>
<dbReference type="RefSeq" id="WP_058623114.1">
    <property type="nucleotide sequence ID" value="NZ_LDRT01000031.1"/>
</dbReference>
<dbReference type="SMART" id="SM00862">
    <property type="entry name" value="Trans_reg_C"/>
    <property type="match status" value="1"/>
</dbReference>
<dbReference type="EMBL" id="LDRT01000031">
    <property type="protein sequence ID" value="KTR95513.1"/>
    <property type="molecule type" value="Genomic_DNA"/>
</dbReference>
<gene>
    <name evidence="10" type="ORF">NS220_05695</name>
</gene>
<dbReference type="SUPFAM" id="SSF46894">
    <property type="entry name" value="C-terminal effector domain of the bipartite response regulators"/>
    <property type="match status" value="1"/>
</dbReference>
<name>A0A147EZK7_MICTE</name>
<dbReference type="Gene3D" id="3.40.50.2300">
    <property type="match status" value="1"/>
</dbReference>
<accession>A0A147EZK7</accession>
<dbReference type="InterPro" id="IPR001867">
    <property type="entry name" value="OmpR/PhoB-type_DNA-bd"/>
</dbReference>
<dbReference type="GO" id="GO:0005829">
    <property type="term" value="C:cytosol"/>
    <property type="evidence" value="ECO:0007669"/>
    <property type="project" value="TreeGrafter"/>
</dbReference>
<evidence type="ECO:0000313" key="10">
    <source>
        <dbReference type="EMBL" id="KTR95513.1"/>
    </source>
</evidence>
<evidence type="ECO:0000256" key="2">
    <source>
        <dbReference type="ARBA" id="ARBA00023012"/>
    </source>
</evidence>
<evidence type="ECO:0000259" key="8">
    <source>
        <dbReference type="PROSITE" id="PS50110"/>
    </source>
</evidence>
<keyword evidence="5" id="KW-0804">Transcription</keyword>
<dbReference type="GO" id="GO:0000976">
    <property type="term" value="F:transcription cis-regulatory region binding"/>
    <property type="evidence" value="ECO:0007669"/>
    <property type="project" value="TreeGrafter"/>
</dbReference>
<keyword evidence="2" id="KW-0902">Two-component regulatory system</keyword>
<comment type="caution">
    <text evidence="10">The sequence shown here is derived from an EMBL/GenBank/DDBJ whole genome shotgun (WGS) entry which is preliminary data.</text>
</comment>
<dbReference type="GO" id="GO:0000156">
    <property type="term" value="F:phosphorelay response regulator activity"/>
    <property type="evidence" value="ECO:0007669"/>
    <property type="project" value="TreeGrafter"/>
</dbReference>
<dbReference type="GO" id="GO:0032993">
    <property type="term" value="C:protein-DNA complex"/>
    <property type="evidence" value="ECO:0007669"/>
    <property type="project" value="TreeGrafter"/>
</dbReference>
<dbReference type="InterPro" id="IPR001789">
    <property type="entry name" value="Sig_transdc_resp-reg_receiver"/>
</dbReference>